<evidence type="ECO:0000256" key="3">
    <source>
        <dbReference type="SAM" id="SignalP"/>
    </source>
</evidence>
<proteinExistence type="predicted"/>
<dbReference type="InterPro" id="IPR029052">
    <property type="entry name" value="Metallo-depent_PP-like"/>
</dbReference>
<dbReference type="InterPro" id="IPR038607">
    <property type="entry name" value="PhoD-like_sf"/>
</dbReference>
<dbReference type="SUPFAM" id="SSF56300">
    <property type="entry name" value="Metallo-dependent phosphatases"/>
    <property type="match status" value="1"/>
</dbReference>
<evidence type="ECO:0000313" key="6">
    <source>
        <dbReference type="Proteomes" id="UP000184225"/>
    </source>
</evidence>
<keyword evidence="6" id="KW-1185">Reference proteome</keyword>
<evidence type="ECO:0000259" key="4">
    <source>
        <dbReference type="SMART" id="SM00560"/>
    </source>
</evidence>
<dbReference type="NCBIfam" id="TIGR04183">
    <property type="entry name" value="Por_Secre_tail"/>
    <property type="match status" value="1"/>
</dbReference>
<feature type="domain" description="LamG-like jellyroll fold" evidence="4">
    <location>
        <begin position="680"/>
        <end position="816"/>
    </location>
</feature>
<evidence type="ECO:0000313" key="5">
    <source>
        <dbReference type="EMBL" id="SHI99304.1"/>
    </source>
</evidence>
<keyword evidence="2" id="KW-1015">Disulfide bond</keyword>
<dbReference type="GO" id="GO:0005975">
    <property type="term" value="P:carbohydrate metabolic process"/>
    <property type="evidence" value="ECO:0007669"/>
    <property type="project" value="UniProtKB-ARBA"/>
</dbReference>
<dbReference type="InterPro" id="IPR006558">
    <property type="entry name" value="LamG-like"/>
</dbReference>
<feature type="domain" description="LamG-like jellyroll fold" evidence="4">
    <location>
        <begin position="521"/>
        <end position="643"/>
    </location>
</feature>
<dbReference type="SUPFAM" id="SSF49899">
    <property type="entry name" value="Concanavalin A-like lectins/glucanases"/>
    <property type="match status" value="2"/>
</dbReference>
<organism evidence="5 6">
    <name type="scientific">Mesonia phycicola</name>
    <dbReference type="NCBI Taxonomy" id="579105"/>
    <lineage>
        <taxon>Bacteria</taxon>
        <taxon>Pseudomonadati</taxon>
        <taxon>Bacteroidota</taxon>
        <taxon>Flavobacteriia</taxon>
        <taxon>Flavobacteriales</taxon>
        <taxon>Flavobacteriaceae</taxon>
        <taxon>Mesonia</taxon>
    </lineage>
</organism>
<dbReference type="Pfam" id="PF09423">
    <property type="entry name" value="PhoD"/>
    <property type="match status" value="1"/>
</dbReference>
<evidence type="ECO:0000256" key="2">
    <source>
        <dbReference type="ARBA" id="ARBA00023157"/>
    </source>
</evidence>
<dbReference type="PANTHER" id="PTHR33987">
    <property type="entry name" value="CALCINEURIN-LIKE METALLO-PHOSPHOESTERASE SUPERFAMILY PROTEIN"/>
    <property type="match status" value="1"/>
</dbReference>
<dbReference type="SMART" id="SM00560">
    <property type="entry name" value="LamGL"/>
    <property type="match status" value="2"/>
</dbReference>
<dbReference type="Gene3D" id="2.60.120.200">
    <property type="match status" value="2"/>
</dbReference>
<keyword evidence="1 3" id="KW-0732">Signal</keyword>
<dbReference type="InterPro" id="IPR018946">
    <property type="entry name" value="PhoD-like_MPP"/>
</dbReference>
<accession>A0A1M6FNQ3</accession>
<protein>
    <submittedName>
        <fullName evidence="5">Por secretion system C-terminal sorting domain-containing protein</fullName>
    </submittedName>
</protein>
<sequence length="1107" mass="123865">MNQKLFYFSLFIISLFGFSSQAQITIPGDSIVYGPMFSPVYNNSIRVWVLTKNNTGSGETLTLSFANNNTPTTALTGTVYNNDTRLGYNLRSYEFTNLTSADTYTAKLLANSTVVADRETSIVIDQDNVTDFEFLSGGCGRIYDLTRCIDLPESAYHFNGSPTIFNKMAEEGSDMMVWLGDATYLLGLQHANGQCPNGVDDWANKDMAFDRYRFQRDYHDSLLVAMPQLAITDNHDLGPNEFDKNMPTINETREIFMDWWPNPEYKSTAEGQGLYSSYQYKDVEYFLLDNRSYRDGTQQHLGPDQLDWLKTSLLNSTATFKVLINGTPSFKRNCGGRNFCNTAQATELIEYVSDNNINGLISFSADVHEQMFMVRDGDVKYPLIDVLSGNLNSDVGNGNYYVNYGQETILQGVKQTYLRVNVFGDVGDRRMKVEYVGLDGQAYFQEIIHEDMLTSQNSDAHNLALPIENTLEDNSLFNHTITSSNISFANNRDNEANEALELMATSSIEIDQAQSLKLHDKSFSLSFWVNPSQLNNSVLFSNQENNRGLSFGITANGNLYYEDHNSQITKTSQFYIVENNWSFVTWKYDNVQRVLSLYYNGFLIESFSDVASSKQAFGNLRIGENFEGLLDEFNLYARLISDQEIMDLAEVTSLRGEVLNMPGSQNMAIEGNIINTVLAEDFTIQFWAKLNSDPGNNYKVLASNGRVNNNTTGISFEYPSSNQLNIVAGTNGSGWNAISNQGDIWNVGEWNHVTVTAVKNDSIKYYLNGAYVAGNPFVEYVPNSWGLGIGDSPSYGSDIDAEMDELRIWKRALTPIEIKENMHYPLTGTEQDLAIYYDFETSTTDITLLEDKGSEAYDITLDGATLSFATSPVSPINQDFQTKVVGQWSKNSMITNNGLETVDVITSYINNMVIGKSNSTAIGTVPNYVDVNYLEGGWQIDPLNLQYTSLNLDLEETLSNTVYDSISQLTQEFYLVKQDTIGSSLSIASQATVSGNIASFNQMPIETGFYYLAWGDSTLAQDDFTLSNLSLYPNPTSSNVIITGLLDTQNIFVEVYDLLGRTYKINTIIRGNNSIEVDLSSALLNNNLLILIVNKDGYSKTFKVLKK</sequence>
<feature type="chain" id="PRO_5013200725" evidence="3">
    <location>
        <begin position="23"/>
        <end position="1107"/>
    </location>
</feature>
<dbReference type="RefSeq" id="WP_073151701.1">
    <property type="nucleotide sequence ID" value="NZ_FQYY01000006.1"/>
</dbReference>
<reference evidence="5 6" key="1">
    <citation type="submission" date="2016-11" db="EMBL/GenBank/DDBJ databases">
        <authorList>
            <person name="Jaros S."/>
            <person name="Januszkiewicz K."/>
            <person name="Wedrychowicz H."/>
        </authorList>
    </citation>
    <scope>NUCLEOTIDE SEQUENCE [LARGE SCALE GENOMIC DNA]</scope>
    <source>
        <strain evidence="5 6">DSM 21425</strain>
    </source>
</reference>
<dbReference type="EMBL" id="FQYY01000006">
    <property type="protein sequence ID" value="SHI99304.1"/>
    <property type="molecule type" value="Genomic_DNA"/>
</dbReference>
<dbReference type="STRING" id="579105.SAMN04488096_106238"/>
<dbReference type="Pfam" id="PF13385">
    <property type="entry name" value="Laminin_G_3"/>
    <property type="match status" value="2"/>
</dbReference>
<name>A0A1M6FNQ3_9FLAO</name>
<dbReference type="Proteomes" id="UP000184225">
    <property type="component" value="Unassembled WGS sequence"/>
</dbReference>
<evidence type="ECO:0000256" key="1">
    <source>
        <dbReference type="ARBA" id="ARBA00022729"/>
    </source>
</evidence>
<gene>
    <name evidence="5" type="ORF">SAMN04488096_106238</name>
</gene>
<dbReference type="InterPro" id="IPR026444">
    <property type="entry name" value="Secre_tail"/>
</dbReference>
<dbReference type="AlphaFoldDB" id="A0A1M6FNQ3"/>
<dbReference type="PANTHER" id="PTHR33987:SF1">
    <property type="entry name" value="CALCINEURIN-LIKE METALLO-PHOSPHOESTERASE SUPERFAMILY PROTEIN"/>
    <property type="match status" value="1"/>
</dbReference>
<dbReference type="GO" id="GO:0004553">
    <property type="term" value="F:hydrolase activity, hydrolyzing O-glycosyl compounds"/>
    <property type="evidence" value="ECO:0007669"/>
    <property type="project" value="UniProtKB-ARBA"/>
</dbReference>
<dbReference type="InterPro" id="IPR013320">
    <property type="entry name" value="ConA-like_dom_sf"/>
</dbReference>
<dbReference type="Gene3D" id="3.60.21.70">
    <property type="entry name" value="PhoD-like phosphatase"/>
    <property type="match status" value="1"/>
</dbReference>
<dbReference type="OrthoDB" id="9801383at2"/>
<feature type="signal peptide" evidence="3">
    <location>
        <begin position="1"/>
        <end position="22"/>
    </location>
</feature>